<reference evidence="1" key="1">
    <citation type="submission" date="2021-12" db="EMBL/GenBank/DDBJ databases">
        <title>Convergent genome expansion in fungi linked to evolution of root-endophyte symbiosis.</title>
        <authorList>
            <consortium name="DOE Joint Genome Institute"/>
            <person name="Ke Y.-H."/>
            <person name="Bonito G."/>
            <person name="Liao H.-L."/>
            <person name="Looney B."/>
            <person name="Rojas-Flechas A."/>
            <person name="Nash J."/>
            <person name="Hameed K."/>
            <person name="Schadt C."/>
            <person name="Martin F."/>
            <person name="Crous P.W."/>
            <person name="Miettinen O."/>
            <person name="Magnuson J.K."/>
            <person name="Labbe J."/>
            <person name="Jacobson D."/>
            <person name="Doktycz M.J."/>
            <person name="Veneault-Fourrey C."/>
            <person name="Kuo A."/>
            <person name="Mondo S."/>
            <person name="Calhoun S."/>
            <person name="Riley R."/>
            <person name="Ohm R."/>
            <person name="LaButti K."/>
            <person name="Andreopoulos B."/>
            <person name="Pangilinan J."/>
            <person name="Nolan M."/>
            <person name="Tritt A."/>
            <person name="Clum A."/>
            <person name="Lipzen A."/>
            <person name="Daum C."/>
            <person name="Barry K."/>
            <person name="Grigoriev I.V."/>
            <person name="Vilgalys R."/>
        </authorList>
    </citation>
    <scope>NUCLEOTIDE SEQUENCE</scope>
    <source>
        <strain evidence="1">PMI_201</strain>
    </source>
</reference>
<keyword evidence="2" id="KW-1185">Reference proteome</keyword>
<accession>A0AAD4L0F9</accession>
<sequence length="209" mass="23485">MLKLEIRIVTSINDGTNFTGYVPNEFLDAHGISKDNIQSWSGEVLIRHRPEQCIALIDSGEADTLLQEAIMTPWWRGLVESNKLLLLPTEASALNSLQKSLGLSTNNLTAGCGTISRMTCRPWTSQICDFVRDDLPKEVASLLIWCLVETMELLEGQYNHLTSERNSLTYSLDPKKMAQTTVTLHDGTYEDYSKSDSHTRYQPLVKASF</sequence>
<protein>
    <submittedName>
        <fullName evidence="1">Uncharacterized protein</fullName>
    </submittedName>
</protein>
<name>A0AAD4L0F9_9EURO</name>
<dbReference type="RefSeq" id="XP_046074956.1">
    <property type="nucleotide sequence ID" value="XM_046219891.1"/>
</dbReference>
<evidence type="ECO:0000313" key="1">
    <source>
        <dbReference type="EMBL" id="KAH8701580.1"/>
    </source>
</evidence>
<evidence type="ECO:0000313" key="2">
    <source>
        <dbReference type="Proteomes" id="UP001201262"/>
    </source>
</evidence>
<dbReference type="GeneID" id="70250178"/>
<organism evidence="1 2">
    <name type="scientific">Talaromyces proteolyticus</name>
    <dbReference type="NCBI Taxonomy" id="1131652"/>
    <lineage>
        <taxon>Eukaryota</taxon>
        <taxon>Fungi</taxon>
        <taxon>Dikarya</taxon>
        <taxon>Ascomycota</taxon>
        <taxon>Pezizomycotina</taxon>
        <taxon>Eurotiomycetes</taxon>
        <taxon>Eurotiomycetidae</taxon>
        <taxon>Eurotiales</taxon>
        <taxon>Trichocomaceae</taxon>
        <taxon>Talaromyces</taxon>
        <taxon>Talaromyces sect. Bacilispori</taxon>
    </lineage>
</organism>
<comment type="caution">
    <text evidence="1">The sequence shown here is derived from an EMBL/GenBank/DDBJ whole genome shotgun (WGS) entry which is preliminary data.</text>
</comment>
<gene>
    <name evidence="1" type="ORF">BGW36DRAFT_423889</name>
</gene>
<dbReference type="Proteomes" id="UP001201262">
    <property type="component" value="Unassembled WGS sequence"/>
</dbReference>
<dbReference type="EMBL" id="JAJTJA010000003">
    <property type="protein sequence ID" value="KAH8701580.1"/>
    <property type="molecule type" value="Genomic_DNA"/>
</dbReference>
<dbReference type="AlphaFoldDB" id="A0AAD4L0F9"/>
<proteinExistence type="predicted"/>